<dbReference type="PROSITE" id="PS51819">
    <property type="entry name" value="VOC"/>
    <property type="match status" value="1"/>
</dbReference>
<feature type="domain" description="VOC" evidence="1">
    <location>
        <begin position="4"/>
        <end position="121"/>
    </location>
</feature>
<sequence length="126" mass="14183">MKNAVVYFEIQATDPKNLASFYQQLFGWTFIKEENLPIEYYRIETAGIMGGLLKRPAEVPPSNCGTNAFTCSMEVDDFDQTSANILHNGGKIALPKFAVIGKCYQEYFTDPDNNIFGIFEVDINAH</sequence>
<reference evidence="2 3" key="1">
    <citation type="submission" date="2024-04" db="EMBL/GenBank/DDBJ databases">
        <title>WGS of bacteria from Torrens River.</title>
        <authorList>
            <person name="Wyrsch E.R."/>
            <person name="Drigo B."/>
        </authorList>
    </citation>
    <scope>NUCLEOTIDE SEQUENCE [LARGE SCALE GENOMIC DNA]</scope>
    <source>
        <strain evidence="2 3">TWI391</strain>
    </source>
</reference>
<dbReference type="RefSeq" id="WP_168128043.1">
    <property type="nucleotide sequence ID" value="NZ_JBDJLH010000006.1"/>
</dbReference>
<organism evidence="2 3">
    <name type="scientific">Sphingobacterium kitahiroshimense</name>
    <dbReference type="NCBI Taxonomy" id="470446"/>
    <lineage>
        <taxon>Bacteria</taxon>
        <taxon>Pseudomonadati</taxon>
        <taxon>Bacteroidota</taxon>
        <taxon>Sphingobacteriia</taxon>
        <taxon>Sphingobacteriales</taxon>
        <taxon>Sphingobacteriaceae</taxon>
        <taxon>Sphingobacterium</taxon>
    </lineage>
</organism>
<evidence type="ECO:0000313" key="3">
    <source>
        <dbReference type="Proteomes" id="UP001409291"/>
    </source>
</evidence>
<dbReference type="Pfam" id="PF00903">
    <property type="entry name" value="Glyoxalase"/>
    <property type="match status" value="1"/>
</dbReference>
<evidence type="ECO:0000259" key="1">
    <source>
        <dbReference type="PROSITE" id="PS51819"/>
    </source>
</evidence>
<dbReference type="PANTHER" id="PTHR33993:SF2">
    <property type="entry name" value="VOC DOMAIN-CONTAINING PROTEIN"/>
    <property type="match status" value="1"/>
</dbReference>
<evidence type="ECO:0000313" key="2">
    <source>
        <dbReference type="EMBL" id="MEN5375711.1"/>
    </source>
</evidence>
<dbReference type="InterPro" id="IPR029068">
    <property type="entry name" value="Glyas_Bleomycin-R_OHBP_Dase"/>
</dbReference>
<dbReference type="InterPro" id="IPR052164">
    <property type="entry name" value="Anthracycline_SecMetBiosynth"/>
</dbReference>
<dbReference type="Gene3D" id="3.10.180.10">
    <property type="entry name" value="2,3-Dihydroxybiphenyl 1,2-Dioxygenase, domain 1"/>
    <property type="match status" value="1"/>
</dbReference>
<dbReference type="PANTHER" id="PTHR33993">
    <property type="entry name" value="GLYOXALASE-RELATED"/>
    <property type="match status" value="1"/>
</dbReference>
<accession>A0ABV0BLM8</accession>
<dbReference type="SUPFAM" id="SSF54593">
    <property type="entry name" value="Glyoxalase/Bleomycin resistance protein/Dihydroxybiphenyl dioxygenase"/>
    <property type="match status" value="1"/>
</dbReference>
<protein>
    <submittedName>
        <fullName evidence="2">VOC family protein</fullName>
    </submittedName>
</protein>
<dbReference type="InterPro" id="IPR004360">
    <property type="entry name" value="Glyas_Fos-R_dOase_dom"/>
</dbReference>
<gene>
    <name evidence="2" type="ORF">ABE541_00380</name>
</gene>
<dbReference type="InterPro" id="IPR037523">
    <property type="entry name" value="VOC_core"/>
</dbReference>
<dbReference type="CDD" id="cd07247">
    <property type="entry name" value="SgaA_N_like"/>
    <property type="match status" value="1"/>
</dbReference>
<name>A0ABV0BLM8_9SPHI</name>
<dbReference type="EMBL" id="JBDJNQ010000001">
    <property type="protein sequence ID" value="MEN5375711.1"/>
    <property type="molecule type" value="Genomic_DNA"/>
</dbReference>
<dbReference type="Proteomes" id="UP001409291">
    <property type="component" value="Unassembled WGS sequence"/>
</dbReference>
<comment type="caution">
    <text evidence="2">The sequence shown here is derived from an EMBL/GenBank/DDBJ whole genome shotgun (WGS) entry which is preliminary data.</text>
</comment>
<keyword evidence="3" id="KW-1185">Reference proteome</keyword>
<proteinExistence type="predicted"/>